<dbReference type="InterPro" id="IPR052433">
    <property type="entry name" value="X-Pro_dipept-like"/>
</dbReference>
<comment type="similarity">
    <text evidence="2">Belongs to the peptidase M24B family.</text>
</comment>
<sequence length="521" mass="57148">MSARARASLAHGIAACRCTPRSARYGACRLAASRPSTRSPAFQHVRTLATAVDIPICAKPPVYGQPMPGTHPHLMSKGDITPGITAEEYHARRKALMDSLPDRSVVIALGGKIKYMSQGIFYKFRQASDFWYLTGFEEPDSAVILEKTSDSKGYRMSLFLRPKDKYHELWEGACTGIDAAITLFGADAAHPMEDLPTNLRGLLSSETCENVYVDGSLSPKGRAKKGLFDFLTKANKPEYESLLSGAKGKIRELSPEVGKMRAFKSLAEQSLMRKAGEVSGRAHGKTMAFTSDATSESQLAAYFEFQCAMQGAQRPAYVPVVASGANARIIHYVNNDCTIQPGELVLMDAGAEYNGYASDITRTWPVTGKFTEPQRDLYQAVLNVEKACIELCTASAEMSLNDLHRRSCELLRQELTQLGFKLRSGDIEQVLYPHFLSHPIGIDLHESSTIDRSKSLQSGMVITIEPGVYVPPADNFPKHFHNIGIRIEDCVLIQPDHSVVLSINAPKEIADVEGACQRSLA</sequence>
<evidence type="ECO:0000256" key="5">
    <source>
        <dbReference type="ARBA" id="ARBA00023211"/>
    </source>
</evidence>
<protein>
    <submittedName>
        <fullName evidence="7">Peptidase M24</fullName>
    </submittedName>
</protein>
<dbReference type="OrthoDB" id="4215474at2759"/>
<dbReference type="GO" id="GO:0070006">
    <property type="term" value="F:metalloaminopeptidase activity"/>
    <property type="evidence" value="ECO:0007669"/>
    <property type="project" value="InterPro"/>
</dbReference>
<evidence type="ECO:0000313" key="7">
    <source>
        <dbReference type="EMBL" id="KZO93766.1"/>
    </source>
</evidence>
<gene>
    <name evidence="7" type="ORF">CALVIDRAFT_539673</name>
</gene>
<feature type="domain" description="Aminopeptidase P N-terminal" evidence="6">
    <location>
        <begin position="84"/>
        <end position="220"/>
    </location>
</feature>
<dbReference type="GO" id="GO:0005739">
    <property type="term" value="C:mitochondrion"/>
    <property type="evidence" value="ECO:0007669"/>
    <property type="project" value="TreeGrafter"/>
</dbReference>
<evidence type="ECO:0000256" key="2">
    <source>
        <dbReference type="ARBA" id="ARBA00008766"/>
    </source>
</evidence>
<dbReference type="SUPFAM" id="SSF53092">
    <property type="entry name" value="Creatinase/prolidase N-terminal domain"/>
    <property type="match status" value="1"/>
</dbReference>
<dbReference type="InterPro" id="IPR000994">
    <property type="entry name" value="Pept_M24"/>
</dbReference>
<dbReference type="EMBL" id="KV417299">
    <property type="protein sequence ID" value="KZO93766.1"/>
    <property type="molecule type" value="Genomic_DNA"/>
</dbReference>
<evidence type="ECO:0000256" key="3">
    <source>
        <dbReference type="ARBA" id="ARBA00022723"/>
    </source>
</evidence>
<evidence type="ECO:0000256" key="1">
    <source>
        <dbReference type="ARBA" id="ARBA00001936"/>
    </source>
</evidence>
<dbReference type="Gene3D" id="3.90.230.10">
    <property type="entry name" value="Creatinase/methionine aminopeptidase superfamily"/>
    <property type="match status" value="1"/>
</dbReference>
<dbReference type="STRING" id="1330018.A0A167JP59"/>
<dbReference type="PANTHER" id="PTHR43226">
    <property type="entry name" value="XAA-PRO AMINOPEPTIDASE 3"/>
    <property type="match status" value="1"/>
</dbReference>
<dbReference type="Pfam" id="PF05195">
    <property type="entry name" value="AMP_N"/>
    <property type="match status" value="1"/>
</dbReference>
<evidence type="ECO:0000259" key="6">
    <source>
        <dbReference type="SMART" id="SM01011"/>
    </source>
</evidence>
<name>A0A167JP59_CALVF</name>
<keyword evidence="3" id="KW-0479">Metal-binding</keyword>
<dbReference type="InterPro" id="IPR036005">
    <property type="entry name" value="Creatinase/aminopeptidase-like"/>
</dbReference>
<evidence type="ECO:0000256" key="4">
    <source>
        <dbReference type="ARBA" id="ARBA00022801"/>
    </source>
</evidence>
<dbReference type="GO" id="GO:0030145">
    <property type="term" value="F:manganese ion binding"/>
    <property type="evidence" value="ECO:0007669"/>
    <property type="project" value="InterPro"/>
</dbReference>
<dbReference type="Gene3D" id="3.40.350.10">
    <property type="entry name" value="Creatinase/prolidase N-terminal domain"/>
    <property type="match status" value="1"/>
</dbReference>
<dbReference type="SMART" id="SM01011">
    <property type="entry name" value="AMP_N"/>
    <property type="match status" value="1"/>
</dbReference>
<dbReference type="SUPFAM" id="SSF55920">
    <property type="entry name" value="Creatinase/aminopeptidase"/>
    <property type="match status" value="1"/>
</dbReference>
<proteinExistence type="inferred from homology"/>
<comment type="cofactor">
    <cofactor evidence="1">
        <name>Mn(2+)</name>
        <dbReference type="ChEBI" id="CHEBI:29035"/>
    </cofactor>
</comment>
<keyword evidence="8" id="KW-1185">Reference proteome</keyword>
<dbReference type="GO" id="GO:0006508">
    <property type="term" value="P:proteolysis"/>
    <property type="evidence" value="ECO:0007669"/>
    <property type="project" value="TreeGrafter"/>
</dbReference>
<organism evidence="7 8">
    <name type="scientific">Calocera viscosa (strain TUFC12733)</name>
    <dbReference type="NCBI Taxonomy" id="1330018"/>
    <lineage>
        <taxon>Eukaryota</taxon>
        <taxon>Fungi</taxon>
        <taxon>Dikarya</taxon>
        <taxon>Basidiomycota</taxon>
        <taxon>Agaricomycotina</taxon>
        <taxon>Dacrymycetes</taxon>
        <taxon>Dacrymycetales</taxon>
        <taxon>Dacrymycetaceae</taxon>
        <taxon>Calocera</taxon>
    </lineage>
</organism>
<dbReference type="InterPro" id="IPR007865">
    <property type="entry name" value="Aminopep_P_N"/>
</dbReference>
<dbReference type="CDD" id="cd01087">
    <property type="entry name" value="Prolidase"/>
    <property type="match status" value="1"/>
</dbReference>
<keyword evidence="4" id="KW-0378">Hydrolase</keyword>
<evidence type="ECO:0000313" key="8">
    <source>
        <dbReference type="Proteomes" id="UP000076738"/>
    </source>
</evidence>
<dbReference type="InterPro" id="IPR029149">
    <property type="entry name" value="Creatin/AminoP/Spt16_N"/>
</dbReference>
<dbReference type="Proteomes" id="UP000076738">
    <property type="component" value="Unassembled WGS sequence"/>
</dbReference>
<keyword evidence="5" id="KW-0464">Manganese</keyword>
<dbReference type="PANTHER" id="PTHR43226:SF4">
    <property type="entry name" value="XAA-PRO AMINOPEPTIDASE 3"/>
    <property type="match status" value="1"/>
</dbReference>
<accession>A0A167JP59</accession>
<dbReference type="AlphaFoldDB" id="A0A167JP59"/>
<dbReference type="Pfam" id="PF00557">
    <property type="entry name" value="Peptidase_M24"/>
    <property type="match status" value="1"/>
</dbReference>
<reference evidence="7 8" key="1">
    <citation type="journal article" date="2016" name="Mol. Biol. Evol.">
        <title>Comparative Genomics of Early-Diverging Mushroom-Forming Fungi Provides Insights into the Origins of Lignocellulose Decay Capabilities.</title>
        <authorList>
            <person name="Nagy L.G."/>
            <person name="Riley R."/>
            <person name="Tritt A."/>
            <person name="Adam C."/>
            <person name="Daum C."/>
            <person name="Floudas D."/>
            <person name="Sun H."/>
            <person name="Yadav J.S."/>
            <person name="Pangilinan J."/>
            <person name="Larsson K.H."/>
            <person name="Matsuura K."/>
            <person name="Barry K."/>
            <person name="Labutti K."/>
            <person name="Kuo R."/>
            <person name="Ohm R.A."/>
            <person name="Bhattacharya S.S."/>
            <person name="Shirouzu T."/>
            <person name="Yoshinaga Y."/>
            <person name="Martin F.M."/>
            <person name="Grigoriev I.V."/>
            <person name="Hibbett D.S."/>
        </authorList>
    </citation>
    <scope>NUCLEOTIDE SEQUENCE [LARGE SCALE GENOMIC DNA]</scope>
    <source>
        <strain evidence="7 8">TUFC12733</strain>
    </source>
</reference>